<dbReference type="GO" id="GO:0046983">
    <property type="term" value="F:protein dimerization activity"/>
    <property type="evidence" value="ECO:0007669"/>
    <property type="project" value="InterPro"/>
</dbReference>
<feature type="transmembrane region" description="Helical" evidence="2">
    <location>
        <begin position="1704"/>
        <end position="1730"/>
    </location>
</feature>
<feature type="compositionally biased region" description="Acidic residues" evidence="1">
    <location>
        <begin position="1607"/>
        <end position="1621"/>
    </location>
</feature>
<comment type="caution">
    <text evidence="4">The sequence shown here is derived from an EMBL/GenBank/DDBJ whole genome shotgun (WGS) entry which is preliminary data.</text>
</comment>
<keyword evidence="2" id="KW-0812">Transmembrane</keyword>
<feature type="transmembrane region" description="Helical" evidence="2">
    <location>
        <begin position="1321"/>
        <end position="1342"/>
    </location>
</feature>
<feature type="region of interest" description="Disordered" evidence="1">
    <location>
        <begin position="1519"/>
        <end position="1646"/>
    </location>
</feature>
<feature type="compositionally biased region" description="Basic and acidic residues" evidence="1">
    <location>
        <begin position="1622"/>
        <end position="1631"/>
    </location>
</feature>
<gene>
    <name evidence="4" type="ORF">CYMTET_25763</name>
</gene>
<dbReference type="EMBL" id="LGRX02013832">
    <property type="protein sequence ID" value="KAK3265563.1"/>
    <property type="molecule type" value="Genomic_DNA"/>
</dbReference>
<keyword evidence="2" id="KW-0472">Membrane</keyword>
<dbReference type="InterPro" id="IPR012337">
    <property type="entry name" value="RNaseH-like_sf"/>
</dbReference>
<evidence type="ECO:0000259" key="3">
    <source>
        <dbReference type="Pfam" id="PF05699"/>
    </source>
</evidence>
<feature type="domain" description="HAT C-terminal dimerisation" evidence="3">
    <location>
        <begin position="133"/>
        <end position="183"/>
    </location>
</feature>
<feature type="compositionally biased region" description="Acidic residues" evidence="1">
    <location>
        <begin position="1549"/>
        <end position="1560"/>
    </location>
</feature>
<dbReference type="InterPro" id="IPR008906">
    <property type="entry name" value="HATC_C_dom"/>
</dbReference>
<name>A0AAE0KYK2_9CHLO</name>
<dbReference type="SUPFAM" id="SSF51126">
    <property type="entry name" value="Pectin lyase-like"/>
    <property type="match status" value="2"/>
</dbReference>
<dbReference type="PANTHER" id="PTHR11319:SF35">
    <property type="entry name" value="OUTER MEMBRANE PROTEIN PMPC-RELATED"/>
    <property type="match status" value="1"/>
</dbReference>
<evidence type="ECO:0000313" key="5">
    <source>
        <dbReference type="Proteomes" id="UP001190700"/>
    </source>
</evidence>
<evidence type="ECO:0000256" key="2">
    <source>
        <dbReference type="SAM" id="Phobius"/>
    </source>
</evidence>
<feature type="compositionally biased region" description="Basic and acidic residues" evidence="1">
    <location>
        <begin position="1585"/>
        <end position="1596"/>
    </location>
</feature>
<sequence>MDCKLEDFAVACFLDPRYKTMKFKKLDAWKQGTLSKGTVLGWARSAYQSDWEPKCEEAVLPLPEKTAKKTISKLASFLDSDSDEEHEDEAVNVESVAQSSVGVNVEEIVVAVVPEVDEKDEFKKNCALPPCHKDADPLEWWRSHKSKLPNMFRMSCQFLAAPASTAGVERTFSACGQMHSDLRKYHFCRKLCQTSRAKNPSLSDALKALVTHLETILEENIGASASLSDFSMDVAPLYKLRITVPHDENFRDANGSTSALFEGLVLDVGSLGMYVVDVKELPVQFHTRRDAPQQKSGTATEAAAQVDRGSGLLIPPLSLKPEARLLAGRESASLPTLPPPPPPPLVTDGVAYVDDSEYAQQQLEAAAENEAVTTIILQTNIRLVADFNITVSASRMLRLEGLCEDARCTLDGSGAGPLFVLEQNGTLELYNLSLTNFHNQGDGGVINAASAVTIIINGCHMWNNSAAGDGGVIVTAGQVDSITIADSNMTLNQAQSGGVLKIRSSEEEDLGVGGHVDIQRCTFAQNTATEDGGVLKFQILKSVRFTDVTAIGNQAKQSGGVMALYGTPDGTEVAISKSMMTDNSAGGGGGCFIIEHDDSNVETSICDSAFERNSALDGGVLELKNTGRYNTSITGSSFTANSATKEGGIINAPMGELHASITGSVATANQARKGGVVFSSHELSHTAIIESHLASNRAAEDGGAVTLEGPGGSVSFTSCNVTDHYAKDGGAVYCGTNGSVTVEASVMSNNVAVEEGGLLCMKEGSMLTIEESRFTQNSAELGGATFMEDAEATVTASSMTANVAIVGGAFHVGGGSVLRVHGSSMTGNSADYGAAVSLPPRGQCYLEASEVADNRATSEGAAAHLDTESCLHVGSGSMLAGNVADGSGGAIYMNQLARTEVSGGSALRANRARVDGGAVYLQTSALMHCRDCALTSNVAETGSGGAAWCASSATVDAQNSTWTGNDARGGLGGALLVSSNASAVRLRDSTFEGNVAEQGGAMYLVTPARETVFELAAVHFARNNASLGPNVFWDYHANAQDPGCENCTVEASDANGTSAFALASSPKTFAVAQDCAVIEQAITAESGGSIRLTYFAYDFYGRPTWTVGINTVITEAAESSTLLAGSTLALYASEGGAVFDDLRVTAQPGTVATLSFQPQYPTWEAVQLPIHMAQCAVGSRYLEAAQICELCSQDSVKFSNSSEVCYSCIGVEGIQCPGGSSYELLDGYWLGEQAARKCSEVDEDERELCVVNRLAKCDVASSCSSELPRGNAEGELHVSTQALCAEGYADDVALCGACEAGYENVGDGTCHQCPVDSWRTWLQAALVVAAIAGVAAMAVFLAGQYRLRSVQQSSDMQARLDFGNNLNNDASSARGAISIWSGWLQVTAQTAAIYDGDVLPGVYRTFVQFLDLFNVNFFTWTRSECLAYSLLGDRQWPGVGGFYWTFLLYALIPVALGPSSIRMLLRVLALLNSAQGDGIAMQGSPLGGGAKPRGQSSGGDGSAGCGEVSLLLHRRGHTTAPEKAERWWEQQQDKTAAEGGQPQHKVGEAAEEAAEEEAEEEGHQGRRQEQCQKQEVEVAQQQQQQKEDVKEEKEEGQQYQQQQQQKEEEEEEGTAEEEEEEGRAVKGEESARSAGHSSNDGTVASTSQGSAGQRLALFFIIFFQPTVATQMLQLFNCDPIYHNNSTPDYFLALDREVACYSRTWWVFAAVALAILLTYVIGLPLGLLFILRKLHCQKRVYTEHGTTCFVPSSLMRRAEDGSWLLRVLSDEQGKGGTCVVFPTEAPDVDSDALIEDKAGIFNMLDLPEAHACLGAVYLPFRRRFSWVGGSYEMFRRLLQCSFLVIIRMCDRKMDVFFSLLVAVSSLTIQAYHHPYRDAQNNMLQTLILYIQCLTVTVFIATEYVSEDLLGSVGGGVLLAVQMLLQIVVIYVLAGVYGPVLKALLREVRRLITEGHDAAVASACTSTETRAYDVAEGDRRSMHEDAPAKVSVCATGQHARPSTFMIQYTNPIQLTD</sequence>
<feature type="compositionally biased region" description="Basic and acidic residues" evidence="1">
    <location>
        <begin position="1561"/>
        <end position="1576"/>
    </location>
</feature>
<accession>A0AAE0KYK2</accession>
<dbReference type="PANTHER" id="PTHR11319">
    <property type="entry name" value="G PROTEIN-COUPLED RECEPTOR-RELATED"/>
    <property type="match status" value="1"/>
</dbReference>
<proteinExistence type="predicted"/>
<feature type="transmembrane region" description="Helical" evidence="2">
    <location>
        <begin position="1915"/>
        <end position="1938"/>
    </location>
</feature>
<keyword evidence="2" id="KW-1133">Transmembrane helix</keyword>
<dbReference type="SUPFAM" id="SSF53098">
    <property type="entry name" value="Ribonuclease H-like"/>
    <property type="match status" value="1"/>
</dbReference>
<dbReference type="Proteomes" id="UP001190700">
    <property type="component" value="Unassembled WGS sequence"/>
</dbReference>
<feature type="compositionally biased region" description="Gly residues" evidence="1">
    <location>
        <begin position="1485"/>
        <end position="1504"/>
    </location>
</feature>
<feature type="compositionally biased region" description="Basic and acidic residues" evidence="1">
    <location>
        <begin position="1520"/>
        <end position="1536"/>
    </location>
</feature>
<reference evidence="4 5" key="1">
    <citation type="journal article" date="2015" name="Genome Biol. Evol.">
        <title>Comparative Genomics of a Bacterivorous Green Alga Reveals Evolutionary Causalities and Consequences of Phago-Mixotrophic Mode of Nutrition.</title>
        <authorList>
            <person name="Burns J.A."/>
            <person name="Paasch A."/>
            <person name="Narechania A."/>
            <person name="Kim E."/>
        </authorList>
    </citation>
    <scope>NUCLEOTIDE SEQUENCE [LARGE SCALE GENOMIC DNA]</scope>
    <source>
        <strain evidence="4 5">PLY_AMNH</strain>
    </source>
</reference>
<evidence type="ECO:0000313" key="4">
    <source>
        <dbReference type="EMBL" id="KAK3265563.1"/>
    </source>
</evidence>
<dbReference type="InterPro" id="IPR011050">
    <property type="entry name" value="Pectin_lyase_fold/virulence"/>
</dbReference>
<feature type="transmembrane region" description="Helical" evidence="2">
    <location>
        <begin position="1854"/>
        <end position="1873"/>
    </location>
</feature>
<dbReference type="Pfam" id="PF05699">
    <property type="entry name" value="Dimer_Tnp_hAT"/>
    <property type="match status" value="1"/>
</dbReference>
<protein>
    <recommendedName>
        <fullName evidence="3">HAT C-terminal dimerisation domain-containing protein</fullName>
    </recommendedName>
</protein>
<feature type="compositionally biased region" description="Polar residues" evidence="1">
    <location>
        <begin position="1635"/>
        <end position="1646"/>
    </location>
</feature>
<organism evidence="4 5">
    <name type="scientific">Cymbomonas tetramitiformis</name>
    <dbReference type="NCBI Taxonomy" id="36881"/>
    <lineage>
        <taxon>Eukaryota</taxon>
        <taxon>Viridiplantae</taxon>
        <taxon>Chlorophyta</taxon>
        <taxon>Pyramimonadophyceae</taxon>
        <taxon>Pyramimonadales</taxon>
        <taxon>Pyramimonadaceae</taxon>
        <taxon>Cymbomonas</taxon>
    </lineage>
</organism>
<evidence type="ECO:0000256" key="1">
    <source>
        <dbReference type="SAM" id="MobiDB-lite"/>
    </source>
</evidence>
<feature type="region of interest" description="Disordered" evidence="1">
    <location>
        <begin position="1482"/>
        <end position="1506"/>
    </location>
</feature>
<keyword evidence="5" id="KW-1185">Reference proteome</keyword>
<feature type="transmembrane region" description="Helical" evidence="2">
    <location>
        <begin position="1885"/>
        <end position="1903"/>
    </location>
</feature>